<protein>
    <recommendedName>
        <fullName evidence="1">eCIS core domain-containing protein</fullName>
    </recommendedName>
</protein>
<name>A0A2A4B318_9SPHN</name>
<accession>A0A2A4B318</accession>
<dbReference type="InterPro" id="IPR025295">
    <property type="entry name" value="eCIS_core_dom"/>
</dbReference>
<reference evidence="2 3" key="1">
    <citation type="submission" date="2017-09" db="EMBL/GenBank/DDBJ databases">
        <title>Sphingomonas spermidinifaciens 9NM-10, whole genome shotgun sequence.</title>
        <authorList>
            <person name="Feng G."/>
            <person name="Zhu H."/>
        </authorList>
    </citation>
    <scope>NUCLEOTIDE SEQUENCE [LARGE SCALE GENOMIC DNA]</scope>
    <source>
        <strain evidence="2 3">9NM-10</strain>
    </source>
</reference>
<dbReference type="EMBL" id="NWMW01000002">
    <property type="protein sequence ID" value="PCD02026.1"/>
    <property type="molecule type" value="Genomic_DNA"/>
</dbReference>
<sequence length="190" mass="21056">MRERLAELPHEVADRLADSMRGDKARELTPAEQAFVEQAFGDRIDLSEVRFVDGPGNSPIARAAFANGNPAITVGDTVYFKPGHFSTDFTASAEDRKLLNHELTHVLQYETLGYGSFTARYAREFAEAGGDADKMYDYASRDTVFDTETLEGQAQMVGDYAQIRHSTNPARQAKIADLERRLEGTGIYGL</sequence>
<evidence type="ECO:0000259" key="1">
    <source>
        <dbReference type="Pfam" id="PF13699"/>
    </source>
</evidence>
<dbReference type="AlphaFoldDB" id="A0A2A4B318"/>
<gene>
    <name evidence="2" type="ORF">COC42_11105</name>
</gene>
<dbReference type="Proteomes" id="UP000218366">
    <property type="component" value="Unassembled WGS sequence"/>
</dbReference>
<comment type="caution">
    <text evidence="2">The sequence shown here is derived from an EMBL/GenBank/DDBJ whole genome shotgun (WGS) entry which is preliminary data.</text>
</comment>
<evidence type="ECO:0000313" key="2">
    <source>
        <dbReference type="EMBL" id="PCD02026.1"/>
    </source>
</evidence>
<feature type="domain" description="eCIS core" evidence="1">
    <location>
        <begin position="30"/>
        <end position="110"/>
    </location>
</feature>
<keyword evidence="3" id="KW-1185">Reference proteome</keyword>
<evidence type="ECO:0000313" key="3">
    <source>
        <dbReference type="Proteomes" id="UP000218366"/>
    </source>
</evidence>
<organism evidence="2 3">
    <name type="scientific">Sphingomonas spermidinifaciens</name>
    <dbReference type="NCBI Taxonomy" id="1141889"/>
    <lineage>
        <taxon>Bacteria</taxon>
        <taxon>Pseudomonadati</taxon>
        <taxon>Pseudomonadota</taxon>
        <taxon>Alphaproteobacteria</taxon>
        <taxon>Sphingomonadales</taxon>
        <taxon>Sphingomonadaceae</taxon>
        <taxon>Sphingomonas</taxon>
    </lineage>
</organism>
<proteinExistence type="predicted"/>
<dbReference type="Pfam" id="PF13699">
    <property type="entry name" value="eCIS_core"/>
    <property type="match status" value="1"/>
</dbReference>